<dbReference type="AlphaFoldDB" id="S4P6D9"/>
<sequence length="70" mass="7678">MSSNRLVKLDSELCFGDSTLGLEEPWSGSEILDSFSRSWLPGSDSPDSEPASVSWDFDRLASSILLLLLD</sequence>
<reference evidence="1" key="1">
    <citation type="journal article" date="2013" name="BMC Genomics">
        <title>Unscrambling butterfly oogenesis.</title>
        <authorList>
            <person name="Carter J.M."/>
            <person name="Baker S.C."/>
            <person name="Pink R."/>
            <person name="Carter D.R."/>
            <person name="Collins A."/>
            <person name="Tomlin J."/>
            <person name="Gibbs M."/>
            <person name="Breuker C.J."/>
        </authorList>
    </citation>
    <scope>NUCLEOTIDE SEQUENCE</scope>
    <source>
        <tissue evidence="1">Ovary</tissue>
    </source>
</reference>
<protein>
    <submittedName>
        <fullName evidence="1">Uncharacterized protein</fullName>
    </submittedName>
</protein>
<reference evidence="1" key="2">
    <citation type="submission" date="2013-05" db="EMBL/GenBank/DDBJ databases">
        <authorList>
            <person name="Carter J.-M."/>
            <person name="Baker S.C."/>
            <person name="Pink R."/>
            <person name="Carter D.R.F."/>
            <person name="Collins A."/>
            <person name="Tomlin J."/>
            <person name="Gibbs M."/>
            <person name="Breuker C.J."/>
        </authorList>
    </citation>
    <scope>NUCLEOTIDE SEQUENCE</scope>
    <source>
        <tissue evidence="1">Ovary</tissue>
    </source>
</reference>
<dbReference type="EMBL" id="GAIX01010390">
    <property type="protein sequence ID" value="JAA82170.1"/>
    <property type="molecule type" value="Transcribed_RNA"/>
</dbReference>
<evidence type="ECO:0000313" key="1">
    <source>
        <dbReference type="EMBL" id="JAA82170.1"/>
    </source>
</evidence>
<proteinExistence type="predicted"/>
<name>S4P6D9_9NEOP</name>
<organism evidence="1">
    <name type="scientific">Pararge aegeria</name>
    <name type="common">speckled wood butterfly</name>
    <dbReference type="NCBI Taxonomy" id="116150"/>
    <lineage>
        <taxon>Eukaryota</taxon>
        <taxon>Metazoa</taxon>
        <taxon>Ecdysozoa</taxon>
        <taxon>Arthropoda</taxon>
        <taxon>Hexapoda</taxon>
        <taxon>Insecta</taxon>
        <taxon>Pterygota</taxon>
        <taxon>Neoptera</taxon>
        <taxon>Endopterygota</taxon>
        <taxon>Lepidoptera</taxon>
        <taxon>Glossata</taxon>
        <taxon>Ditrysia</taxon>
        <taxon>Papilionoidea</taxon>
        <taxon>Nymphalidae</taxon>
        <taxon>Satyrinae</taxon>
        <taxon>Satyrini</taxon>
        <taxon>Parargina</taxon>
        <taxon>Pararge</taxon>
    </lineage>
</organism>
<feature type="non-terminal residue" evidence="1">
    <location>
        <position position="70"/>
    </location>
</feature>
<accession>S4P6D9</accession>